<organism evidence="3 4">
    <name type="scientific">Streptomyces pratens</name>
    <dbReference type="NCBI Taxonomy" id="887456"/>
    <lineage>
        <taxon>Bacteria</taxon>
        <taxon>Bacillati</taxon>
        <taxon>Actinomycetota</taxon>
        <taxon>Actinomycetes</taxon>
        <taxon>Kitasatosporales</taxon>
        <taxon>Streptomycetaceae</taxon>
        <taxon>Streptomyces</taxon>
    </lineage>
</organism>
<name>A0ABW1M0G4_9ACTN</name>
<feature type="region of interest" description="Disordered" evidence="1">
    <location>
        <begin position="1"/>
        <end position="27"/>
    </location>
</feature>
<evidence type="ECO:0000313" key="4">
    <source>
        <dbReference type="Proteomes" id="UP001596242"/>
    </source>
</evidence>
<protein>
    <submittedName>
        <fullName evidence="3">Uncharacterized protein</fullName>
    </submittedName>
</protein>
<feature type="region of interest" description="Disordered" evidence="1">
    <location>
        <begin position="91"/>
        <end position="114"/>
    </location>
</feature>
<accession>A0ABW1M0G4</accession>
<reference evidence="4" key="1">
    <citation type="journal article" date="2019" name="Int. J. Syst. Evol. Microbiol.">
        <title>The Global Catalogue of Microorganisms (GCM) 10K type strain sequencing project: providing services to taxonomists for standard genome sequencing and annotation.</title>
        <authorList>
            <consortium name="The Broad Institute Genomics Platform"/>
            <consortium name="The Broad Institute Genome Sequencing Center for Infectious Disease"/>
            <person name="Wu L."/>
            <person name="Ma J."/>
        </authorList>
    </citation>
    <scope>NUCLEOTIDE SEQUENCE [LARGE SCALE GENOMIC DNA]</scope>
    <source>
        <strain evidence="4">JCM 12763</strain>
    </source>
</reference>
<keyword evidence="2" id="KW-0472">Membrane</keyword>
<evidence type="ECO:0000256" key="2">
    <source>
        <dbReference type="SAM" id="Phobius"/>
    </source>
</evidence>
<feature type="transmembrane region" description="Helical" evidence="2">
    <location>
        <begin position="121"/>
        <end position="142"/>
    </location>
</feature>
<gene>
    <name evidence="3" type="ORF">ACFP50_17005</name>
</gene>
<dbReference type="EMBL" id="JBHSPT010000038">
    <property type="protein sequence ID" value="MFC6057108.1"/>
    <property type="molecule type" value="Genomic_DNA"/>
</dbReference>
<feature type="compositionally biased region" description="Basic and acidic residues" evidence="1">
    <location>
        <begin position="1"/>
        <end position="24"/>
    </location>
</feature>
<keyword evidence="2" id="KW-1133">Transmembrane helix</keyword>
<evidence type="ECO:0000256" key="1">
    <source>
        <dbReference type="SAM" id="MobiDB-lite"/>
    </source>
</evidence>
<comment type="caution">
    <text evidence="3">The sequence shown here is derived from an EMBL/GenBank/DDBJ whole genome shotgun (WGS) entry which is preliminary data.</text>
</comment>
<evidence type="ECO:0000313" key="3">
    <source>
        <dbReference type="EMBL" id="MFC6057108.1"/>
    </source>
</evidence>
<proteinExistence type="predicted"/>
<sequence length="294" mass="30289">MSVHDDRNDTGGDRNNTGDEHGTEYDGVEYDGVEYEGIDALMAAILDEPLPAAARQDPAFLAARDAAAADVTVLREQLGLIGDTLIREAEPGPAPVRPLPAIAGPPRRTRPPRSARRPLRVALGALAAAAAASVVLGTGWLVTQTGQGDGDSASSAAEAADKAVGGDGARGTEQSAGTGFGTPHYLACARLVAEGTVSAVESVPGAGQEHVTLEVTRRYKPEPDAGTPAGEQEEVTFLTGSTDRPRLHPGDEVLVGLPLESSVPDVVIVGEEDIAPERARVTAALPASRTLTCE</sequence>
<dbReference type="Proteomes" id="UP001596242">
    <property type="component" value="Unassembled WGS sequence"/>
</dbReference>
<feature type="region of interest" description="Disordered" evidence="1">
    <location>
        <begin position="146"/>
        <end position="178"/>
    </location>
</feature>
<keyword evidence="2" id="KW-0812">Transmembrane</keyword>
<keyword evidence="4" id="KW-1185">Reference proteome</keyword>
<dbReference type="RefSeq" id="WP_386398248.1">
    <property type="nucleotide sequence ID" value="NZ_JBHSPT010000038.1"/>
</dbReference>